<dbReference type="EC" id="3.6.5.4" evidence="11"/>
<feature type="binding site" evidence="11">
    <location>
        <begin position="249"/>
        <end position="252"/>
    </location>
    <ligand>
        <name>GTP</name>
        <dbReference type="ChEBI" id="CHEBI:37565"/>
    </ligand>
</feature>
<evidence type="ECO:0000256" key="12">
    <source>
        <dbReference type="SAM" id="MobiDB-lite"/>
    </source>
</evidence>
<dbReference type="FunFam" id="3.40.50.300:FF:000022">
    <property type="entry name" value="Signal recognition particle 54 kDa subunit"/>
    <property type="match status" value="1"/>
</dbReference>
<feature type="binding site" evidence="11">
    <location>
        <begin position="191"/>
        <end position="195"/>
    </location>
    <ligand>
        <name>GTP</name>
        <dbReference type="ChEBI" id="CHEBI:37565"/>
    </ligand>
</feature>
<dbReference type="SUPFAM" id="SSF47446">
    <property type="entry name" value="Signal peptide-binding domain"/>
    <property type="match status" value="1"/>
</dbReference>
<dbReference type="GO" id="GO:0005525">
    <property type="term" value="F:GTP binding"/>
    <property type="evidence" value="ECO:0007669"/>
    <property type="project" value="UniProtKB-UniRule"/>
</dbReference>
<dbReference type="EMBL" id="CP038015">
    <property type="protein sequence ID" value="QBP41484.1"/>
    <property type="molecule type" value="Genomic_DNA"/>
</dbReference>
<gene>
    <name evidence="11" type="primary">ffh</name>
    <name evidence="14" type="ORF">E2636_10200</name>
</gene>
<dbReference type="FunFam" id="1.20.120.140:FF:000001">
    <property type="entry name" value="Signal recognition particle GTPase"/>
    <property type="match status" value="1"/>
</dbReference>
<keyword evidence="2 11" id="KW-0963">Cytoplasm</keyword>
<dbReference type="NCBIfam" id="TIGR00959">
    <property type="entry name" value="ffh"/>
    <property type="match status" value="1"/>
</dbReference>
<dbReference type="RefSeq" id="WP_134210101.1">
    <property type="nucleotide sequence ID" value="NZ_CP038015.1"/>
</dbReference>
<comment type="catalytic activity">
    <reaction evidence="9 11">
        <text>GTP + H2O = GDP + phosphate + H(+)</text>
        <dbReference type="Rhea" id="RHEA:19669"/>
        <dbReference type="ChEBI" id="CHEBI:15377"/>
        <dbReference type="ChEBI" id="CHEBI:15378"/>
        <dbReference type="ChEBI" id="CHEBI:37565"/>
        <dbReference type="ChEBI" id="CHEBI:43474"/>
        <dbReference type="ChEBI" id="CHEBI:58189"/>
        <dbReference type="EC" id="3.6.5.4"/>
    </reaction>
</comment>
<evidence type="ECO:0000256" key="5">
    <source>
        <dbReference type="ARBA" id="ARBA00022884"/>
    </source>
</evidence>
<dbReference type="Pfam" id="PF02978">
    <property type="entry name" value="SRP_SPB"/>
    <property type="match status" value="1"/>
</dbReference>
<dbReference type="SMART" id="SM00962">
    <property type="entry name" value="SRP54"/>
    <property type="match status" value="1"/>
</dbReference>
<feature type="binding site" evidence="11">
    <location>
        <begin position="108"/>
        <end position="115"/>
    </location>
    <ligand>
        <name>GTP</name>
        <dbReference type="ChEBI" id="CHEBI:37565"/>
    </ligand>
</feature>
<evidence type="ECO:0000256" key="3">
    <source>
        <dbReference type="ARBA" id="ARBA00022741"/>
    </source>
</evidence>
<evidence type="ECO:0000256" key="10">
    <source>
        <dbReference type="ARBA" id="ARBA00057471"/>
    </source>
</evidence>
<dbReference type="InterPro" id="IPR013822">
    <property type="entry name" value="Signal_recog_particl_SRP54_hlx"/>
</dbReference>
<dbReference type="InterPro" id="IPR004125">
    <property type="entry name" value="Signal_recog_particle_SRP54_M"/>
</dbReference>
<dbReference type="InterPro" id="IPR003593">
    <property type="entry name" value="AAA+_ATPase"/>
</dbReference>
<keyword evidence="6 11" id="KW-0342">GTP-binding</keyword>
<proteinExistence type="inferred from homology"/>
<dbReference type="Gene3D" id="1.10.260.30">
    <property type="entry name" value="Signal recognition particle, SRP54 subunit, M-domain"/>
    <property type="match status" value="1"/>
</dbReference>
<dbReference type="GO" id="GO:0006614">
    <property type="term" value="P:SRP-dependent cotranslational protein targeting to membrane"/>
    <property type="evidence" value="ECO:0007669"/>
    <property type="project" value="InterPro"/>
</dbReference>
<dbReference type="HAMAP" id="MF_00306">
    <property type="entry name" value="SRP54"/>
    <property type="match status" value="1"/>
</dbReference>
<sequence length="453" mass="50271">MAFEGLAERLQGTIQRIKGKGKVSEADVKEMMREVRFALIEADVNLKVVKEFVKKVSERAVGADVMKSLTPGQQVIKIVKDELTELMGGDQSPIQFANKPPTVIMMVGLQGAGKTTTTGKLANILRKKYNRNPLLVAADIYRPAAIQQLQTIGKQLSFPVFSLGTDVSPVEIVRQALEKAKEDHNDVVIIDTAGRLHIDEALMQELKDIRALKEPDEVFLVVDSMTGQDAVNVAQNFNETVGITGVILTKLDGDTRGGAALSIRSVAQKPIKFVGMGEKMDALEAFHPERMASRILGMGDMLSLIEKAQENVDEEKAKELEEKFRTQSFTFDDFIDQLNQVKKMGPLEDIIKMLPGAGKIKGLENAKVDEKQMGRMEAIIYAMTPQEKTTPSIINSSRKKRISKGSGTSIQDVNRLLKQFEDMKKMMKQMTNMQQGQKGKKKMKMPGLDSLFK</sequence>
<keyword evidence="7 11" id="KW-0733">Signal recognition particle</keyword>
<feature type="region of interest" description="Disordered" evidence="12">
    <location>
        <begin position="432"/>
        <end position="453"/>
    </location>
</feature>
<comment type="subunit">
    <text evidence="11">Part of the signal recognition particle protein translocation system, which is composed of SRP and FtsY.</text>
</comment>
<keyword evidence="15" id="KW-1185">Reference proteome</keyword>
<dbReference type="PANTHER" id="PTHR11564">
    <property type="entry name" value="SIGNAL RECOGNITION PARTICLE 54K PROTEIN SRP54"/>
    <property type="match status" value="1"/>
</dbReference>
<keyword evidence="8 11" id="KW-0687">Ribonucleoprotein</keyword>
<comment type="domain">
    <text evidence="11">Composed of three domains: the N-terminal N domain, which is responsible for interactions with the ribosome, the central G domain, which binds GTP, and the C-terminal M domain, which binds the RNA and the signal sequence of the RNC.</text>
</comment>
<dbReference type="Pfam" id="PF02881">
    <property type="entry name" value="SRP54_N"/>
    <property type="match status" value="1"/>
</dbReference>
<dbReference type="Proteomes" id="UP000294292">
    <property type="component" value="Chromosome"/>
</dbReference>
<feature type="domain" description="SRP54-type proteins GTP-binding" evidence="13">
    <location>
        <begin position="270"/>
        <end position="283"/>
    </location>
</feature>
<keyword evidence="4 11" id="KW-0378">Hydrolase</keyword>
<evidence type="ECO:0000256" key="9">
    <source>
        <dbReference type="ARBA" id="ARBA00048027"/>
    </source>
</evidence>
<keyword evidence="3 11" id="KW-0547">Nucleotide-binding</keyword>
<dbReference type="GO" id="GO:0048500">
    <property type="term" value="C:signal recognition particle"/>
    <property type="evidence" value="ECO:0007669"/>
    <property type="project" value="UniProtKB-UniRule"/>
</dbReference>
<dbReference type="Gene3D" id="1.20.120.140">
    <property type="entry name" value="Signal recognition particle SRP54, nucleotide-binding domain"/>
    <property type="match status" value="1"/>
</dbReference>
<dbReference type="SMART" id="SM00382">
    <property type="entry name" value="AAA"/>
    <property type="match status" value="1"/>
</dbReference>
<organism evidence="14 15">
    <name type="scientific">Paenisporosarcina antarctica</name>
    <dbReference type="NCBI Taxonomy" id="417367"/>
    <lineage>
        <taxon>Bacteria</taxon>
        <taxon>Bacillati</taxon>
        <taxon>Bacillota</taxon>
        <taxon>Bacilli</taxon>
        <taxon>Bacillales</taxon>
        <taxon>Caryophanaceae</taxon>
        <taxon>Paenisporosarcina</taxon>
    </lineage>
</organism>
<dbReference type="SMART" id="SM00963">
    <property type="entry name" value="SRP54_N"/>
    <property type="match status" value="1"/>
</dbReference>
<comment type="similarity">
    <text evidence="1 11">Belongs to the GTP-binding SRP family. SRP54 subfamily.</text>
</comment>
<evidence type="ECO:0000256" key="4">
    <source>
        <dbReference type="ARBA" id="ARBA00022801"/>
    </source>
</evidence>
<dbReference type="Pfam" id="PF00448">
    <property type="entry name" value="SRP54"/>
    <property type="match status" value="1"/>
</dbReference>
<evidence type="ECO:0000256" key="7">
    <source>
        <dbReference type="ARBA" id="ARBA00023135"/>
    </source>
</evidence>
<dbReference type="InterPro" id="IPR042101">
    <property type="entry name" value="SRP54_N_sf"/>
</dbReference>
<dbReference type="SUPFAM" id="SSF52540">
    <property type="entry name" value="P-loop containing nucleoside triphosphate hydrolases"/>
    <property type="match status" value="1"/>
</dbReference>
<comment type="function">
    <text evidence="10">Involved in targeting and insertion of nascent membrane proteins into the cytoplasmic membrane. Binds to the hydrophobic signal sequence of the ribosome-nascent chain (RNC) as it emerges from the ribosomes. The SRP-RNC complex is then targeted to the cytoplasmic membrane where it interacts with the SRP receptor FtsY. Interaction with FtsY leads to the transfer of the RNC complex to the Sec translocase for insertion into the membrane, the hydrolysis of GTP by both Ffh and FtsY, and the dissociation of the SRP-FtsY complex into the individual components.</text>
</comment>
<accession>A0A4P6ZYX2</accession>
<dbReference type="GO" id="GO:0003924">
    <property type="term" value="F:GTPase activity"/>
    <property type="evidence" value="ECO:0007669"/>
    <property type="project" value="UniProtKB-UniRule"/>
</dbReference>
<dbReference type="InterPro" id="IPR022941">
    <property type="entry name" value="SRP54"/>
</dbReference>
<comment type="subcellular location">
    <subcellularLocation>
        <location evidence="11">Cytoplasm</location>
    </subcellularLocation>
    <text evidence="11">The SRP-RNC complex is targeted to the cytoplasmic membrane.</text>
</comment>
<dbReference type="InterPro" id="IPR036891">
    <property type="entry name" value="Signal_recog_part_SRP54_M_sf"/>
</dbReference>
<dbReference type="GO" id="GO:0008312">
    <property type="term" value="F:7S RNA binding"/>
    <property type="evidence" value="ECO:0007669"/>
    <property type="project" value="InterPro"/>
</dbReference>
<dbReference type="PROSITE" id="PS00300">
    <property type="entry name" value="SRP54"/>
    <property type="match status" value="1"/>
</dbReference>
<name>A0A4P6ZYX2_9BACL</name>
<dbReference type="KEGG" id="panc:E2636_10200"/>
<dbReference type="AlphaFoldDB" id="A0A4P6ZYX2"/>
<evidence type="ECO:0000256" key="1">
    <source>
        <dbReference type="ARBA" id="ARBA00005450"/>
    </source>
</evidence>
<dbReference type="InterPro" id="IPR000897">
    <property type="entry name" value="SRP54_GTPase_dom"/>
</dbReference>
<evidence type="ECO:0000259" key="13">
    <source>
        <dbReference type="PROSITE" id="PS00300"/>
    </source>
</evidence>
<evidence type="ECO:0000256" key="11">
    <source>
        <dbReference type="HAMAP-Rule" id="MF_00306"/>
    </source>
</evidence>
<evidence type="ECO:0000256" key="8">
    <source>
        <dbReference type="ARBA" id="ARBA00023274"/>
    </source>
</evidence>
<keyword evidence="5 11" id="KW-0694">RNA-binding</keyword>
<dbReference type="InterPro" id="IPR004780">
    <property type="entry name" value="SRP"/>
</dbReference>
<dbReference type="Gene3D" id="3.40.50.300">
    <property type="entry name" value="P-loop containing nucleotide triphosphate hydrolases"/>
    <property type="match status" value="1"/>
</dbReference>
<dbReference type="PANTHER" id="PTHR11564:SF5">
    <property type="entry name" value="SIGNAL RECOGNITION PARTICLE SUBUNIT SRP54"/>
    <property type="match status" value="1"/>
</dbReference>
<evidence type="ECO:0000313" key="14">
    <source>
        <dbReference type="EMBL" id="QBP41484.1"/>
    </source>
</evidence>
<evidence type="ECO:0000256" key="6">
    <source>
        <dbReference type="ARBA" id="ARBA00023134"/>
    </source>
</evidence>
<dbReference type="OrthoDB" id="9804720at2"/>
<evidence type="ECO:0000256" key="2">
    <source>
        <dbReference type="ARBA" id="ARBA00022490"/>
    </source>
</evidence>
<dbReference type="InterPro" id="IPR027417">
    <property type="entry name" value="P-loop_NTPase"/>
</dbReference>
<evidence type="ECO:0000313" key="15">
    <source>
        <dbReference type="Proteomes" id="UP000294292"/>
    </source>
</evidence>
<protein>
    <recommendedName>
        <fullName evidence="11">Signal recognition particle protein</fullName>
        <ecNumber evidence="11">3.6.5.4</ecNumber>
    </recommendedName>
    <alternativeName>
        <fullName evidence="11">Fifty-four homolog</fullName>
    </alternativeName>
</protein>
<dbReference type="CDD" id="cd18539">
    <property type="entry name" value="SRP_G"/>
    <property type="match status" value="1"/>
</dbReference>
<reference evidence="14 15" key="1">
    <citation type="submission" date="2019-03" db="EMBL/GenBank/DDBJ databases">
        <title>Complete genome sequence of Paenisporosarcina antarctica CGMCC 1.6503T.</title>
        <authorList>
            <person name="Rong J.-C."/>
            <person name="Chi N.-Y."/>
            <person name="Zhang Q.-F."/>
        </authorList>
    </citation>
    <scope>NUCLEOTIDE SEQUENCE [LARGE SCALE GENOMIC DNA]</scope>
    <source>
        <strain evidence="14 15">CGMCC 1.6503</strain>
    </source>
</reference>